<organism evidence="1 2">
    <name type="scientific">Paraburkholderia diazotrophica</name>
    <dbReference type="NCBI Taxonomy" id="667676"/>
    <lineage>
        <taxon>Bacteria</taxon>
        <taxon>Pseudomonadati</taxon>
        <taxon>Pseudomonadota</taxon>
        <taxon>Betaproteobacteria</taxon>
        <taxon>Burkholderiales</taxon>
        <taxon>Burkholderiaceae</taxon>
        <taxon>Paraburkholderia</taxon>
    </lineage>
</organism>
<gene>
    <name evidence="1" type="ORF">SAMN05192539_102174</name>
</gene>
<dbReference type="RefSeq" id="WP_090869837.1">
    <property type="nucleotide sequence ID" value="NZ_FNYE01000021.1"/>
</dbReference>
<keyword evidence="2" id="KW-1185">Reference proteome</keyword>
<dbReference type="EMBL" id="FNYE01000021">
    <property type="protein sequence ID" value="SEJ87329.1"/>
    <property type="molecule type" value="Genomic_DNA"/>
</dbReference>
<evidence type="ECO:0000313" key="2">
    <source>
        <dbReference type="Proteomes" id="UP000198866"/>
    </source>
</evidence>
<dbReference type="Proteomes" id="UP000198866">
    <property type="component" value="Unassembled WGS sequence"/>
</dbReference>
<accession>A0A1H7CC88</accession>
<protein>
    <submittedName>
        <fullName evidence="1">Uncharacterized protein</fullName>
    </submittedName>
</protein>
<sequence>MTSHLDQFSDAERYALDAIANLHDAIREATGTHTSFCAHGIEDMLDCARVFIDAMDTIYADGRLLAELGRRQTNRLSVVSPACVPGGVSEAELLAFYGDPANLAAAGVVALRECSANLRGWLRACNEMLDARERPLN</sequence>
<dbReference type="STRING" id="667676.SAMN05192539_102174"/>
<dbReference type="AlphaFoldDB" id="A0A1H7CC88"/>
<proteinExistence type="predicted"/>
<name>A0A1H7CC88_9BURK</name>
<reference evidence="2" key="1">
    <citation type="submission" date="2016-10" db="EMBL/GenBank/DDBJ databases">
        <authorList>
            <person name="Varghese N."/>
            <person name="Submissions S."/>
        </authorList>
    </citation>
    <scope>NUCLEOTIDE SEQUENCE [LARGE SCALE GENOMIC DNA]</scope>
    <source>
        <strain evidence="2">LMG 26031</strain>
    </source>
</reference>
<evidence type="ECO:0000313" key="1">
    <source>
        <dbReference type="EMBL" id="SEJ87329.1"/>
    </source>
</evidence>
<dbReference type="OrthoDB" id="9852042at2"/>